<proteinExistence type="predicted"/>
<evidence type="ECO:0000313" key="2">
    <source>
        <dbReference type="EMBL" id="MDB8745109.1"/>
    </source>
</evidence>
<accession>A0AAW5KQU4</accession>
<organism evidence="1 3">
    <name type="scientific">Ruminococcus bicirculans</name>
    <name type="common">ex Wegman et al. 2014</name>
    <dbReference type="NCBI Taxonomy" id="1160721"/>
    <lineage>
        <taxon>Bacteria</taxon>
        <taxon>Bacillati</taxon>
        <taxon>Bacillota</taxon>
        <taxon>Clostridia</taxon>
        <taxon>Eubacteriales</taxon>
        <taxon>Oscillospiraceae</taxon>
        <taxon>Ruminococcus</taxon>
    </lineage>
</organism>
<name>A0AAW5KQU4_9FIRM</name>
<reference evidence="2" key="2">
    <citation type="submission" date="2023-01" db="EMBL/GenBank/DDBJ databases">
        <title>Human gut microbiome strain richness.</title>
        <authorList>
            <person name="Chen-Liaw A."/>
        </authorList>
    </citation>
    <scope>NUCLEOTIDE SEQUENCE</scope>
    <source>
        <strain evidence="2">1001275st1_F4_1001275B_160808</strain>
    </source>
</reference>
<evidence type="ECO:0000313" key="1">
    <source>
        <dbReference type="EMBL" id="MCQ5153268.1"/>
    </source>
</evidence>
<dbReference type="EMBL" id="JANGCN010000016">
    <property type="protein sequence ID" value="MCQ5153268.1"/>
    <property type="molecule type" value="Genomic_DNA"/>
</dbReference>
<dbReference type="RefSeq" id="WP_147621050.1">
    <property type="nucleotide sequence ID" value="NZ_DAWEQM010000006.1"/>
</dbReference>
<protein>
    <submittedName>
        <fullName evidence="1">Uncharacterized protein</fullName>
    </submittedName>
</protein>
<dbReference type="Proteomes" id="UP001206236">
    <property type="component" value="Unassembled WGS sequence"/>
</dbReference>
<sequence length="64" mass="7594">MPYNEFREQAEMYYDNAVTKYNNGNFIGAYQDFNMAKCIAEKNNMNGLVEIIDVYLQKLRERSI</sequence>
<gene>
    <name evidence="1" type="ORF">NE632_08085</name>
    <name evidence="2" type="ORF">PNU62_08790</name>
</gene>
<evidence type="ECO:0000313" key="3">
    <source>
        <dbReference type="Proteomes" id="UP001206236"/>
    </source>
</evidence>
<dbReference type="Proteomes" id="UP001211015">
    <property type="component" value="Unassembled WGS sequence"/>
</dbReference>
<dbReference type="AlphaFoldDB" id="A0AAW5KQU4"/>
<dbReference type="EMBL" id="JAQMLV010000010">
    <property type="protein sequence ID" value="MDB8745109.1"/>
    <property type="molecule type" value="Genomic_DNA"/>
</dbReference>
<comment type="caution">
    <text evidence="1">The sequence shown here is derived from an EMBL/GenBank/DDBJ whole genome shotgun (WGS) entry which is preliminary data.</text>
</comment>
<reference evidence="1" key="1">
    <citation type="submission" date="2022-06" db="EMBL/GenBank/DDBJ databases">
        <title>Isolation of gut microbiota from human fecal samples.</title>
        <authorList>
            <person name="Pamer E.G."/>
            <person name="Barat B."/>
            <person name="Waligurski E."/>
            <person name="Medina S."/>
            <person name="Paddock L."/>
            <person name="Mostad J."/>
        </authorList>
    </citation>
    <scope>NUCLEOTIDE SEQUENCE</scope>
    <source>
        <strain evidence="1">DFI.5.57</strain>
    </source>
</reference>